<dbReference type="GO" id="GO:0003700">
    <property type="term" value="F:DNA-binding transcription factor activity"/>
    <property type="evidence" value="ECO:0007669"/>
    <property type="project" value="InterPro"/>
</dbReference>
<dbReference type="FunFam" id="1.10.10.10:FF:000001">
    <property type="entry name" value="LysR family transcriptional regulator"/>
    <property type="match status" value="1"/>
</dbReference>
<dbReference type="Pfam" id="PF00126">
    <property type="entry name" value="HTH_1"/>
    <property type="match status" value="1"/>
</dbReference>
<accession>A0A3E0DRK7</accession>
<keyword evidence="7" id="KW-1185">Reference proteome</keyword>
<dbReference type="SUPFAM" id="SSF53850">
    <property type="entry name" value="Periplasmic binding protein-like II"/>
    <property type="match status" value="1"/>
</dbReference>
<dbReference type="InterPro" id="IPR036390">
    <property type="entry name" value="WH_DNA-bd_sf"/>
</dbReference>
<protein>
    <submittedName>
        <fullName evidence="6">LysR family transcriptional regulator</fullName>
    </submittedName>
</protein>
<dbReference type="PANTHER" id="PTHR30537">
    <property type="entry name" value="HTH-TYPE TRANSCRIPTIONAL REGULATOR"/>
    <property type="match status" value="1"/>
</dbReference>
<evidence type="ECO:0000256" key="3">
    <source>
        <dbReference type="ARBA" id="ARBA00023125"/>
    </source>
</evidence>
<keyword evidence="2" id="KW-0805">Transcription regulation</keyword>
<evidence type="ECO:0000256" key="2">
    <source>
        <dbReference type="ARBA" id="ARBA00023015"/>
    </source>
</evidence>
<keyword evidence="3" id="KW-0238">DNA-binding</keyword>
<proteinExistence type="inferred from homology"/>
<dbReference type="InterPro" id="IPR058163">
    <property type="entry name" value="LysR-type_TF_proteobact-type"/>
</dbReference>
<dbReference type="PROSITE" id="PS50931">
    <property type="entry name" value="HTH_LYSR"/>
    <property type="match status" value="1"/>
</dbReference>
<keyword evidence="4" id="KW-0804">Transcription</keyword>
<evidence type="ECO:0000259" key="5">
    <source>
        <dbReference type="PROSITE" id="PS50931"/>
    </source>
</evidence>
<gene>
    <name evidence="6" type="ORF">DFP81_102177</name>
</gene>
<dbReference type="CDD" id="cd08422">
    <property type="entry name" value="PBP2_CrgA_like"/>
    <property type="match status" value="1"/>
</dbReference>
<evidence type="ECO:0000256" key="1">
    <source>
        <dbReference type="ARBA" id="ARBA00009437"/>
    </source>
</evidence>
<organism evidence="6 7">
    <name type="scientific">Marinomonas pollencensis</name>
    <dbReference type="NCBI Taxonomy" id="491954"/>
    <lineage>
        <taxon>Bacteria</taxon>
        <taxon>Pseudomonadati</taxon>
        <taxon>Pseudomonadota</taxon>
        <taxon>Gammaproteobacteria</taxon>
        <taxon>Oceanospirillales</taxon>
        <taxon>Oceanospirillaceae</taxon>
        <taxon>Marinomonas</taxon>
    </lineage>
</organism>
<dbReference type="Gene3D" id="3.40.190.290">
    <property type="match status" value="1"/>
</dbReference>
<evidence type="ECO:0000313" key="7">
    <source>
        <dbReference type="Proteomes" id="UP000256542"/>
    </source>
</evidence>
<dbReference type="FunFam" id="3.40.190.290:FF:000001">
    <property type="entry name" value="Transcriptional regulator, LysR family"/>
    <property type="match status" value="1"/>
</dbReference>
<dbReference type="AlphaFoldDB" id="A0A3E0DRK7"/>
<evidence type="ECO:0000256" key="4">
    <source>
        <dbReference type="ARBA" id="ARBA00023163"/>
    </source>
</evidence>
<dbReference type="Proteomes" id="UP000256542">
    <property type="component" value="Unassembled WGS sequence"/>
</dbReference>
<dbReference type="OrthoDB" id="9815676at2"/>
<dbReference type="GO" id="GO:0003677">
    <property type="term" value="F:DNA binding"/>
    <property type="evidence" value="ECO:0007669"/>
    <property type="project" value="UniProtKB-KW"/>
</dbReference>
<dbReference type="InterPro" id="IPR036388">
    <property type="entry name" value="WH-like_DNA-bd_sf"/>
</dbReference>
<evidence type="ECO:0000313" key="6">
    <source>
        <dbReference type="EMBL" id="REG85644.1"/>
    </source>
</evidence>
<reference evidence="6 7" key="1">
    <citation type="submission" date="2018-08" db="EMBL/GenBank/DDBJ databases">
        <title>Genomic Encyclopedia of Type Strains, Phase III (KMG-III): the genomes of soil and plant-associated and newly described type strains.</title>
        <authorList>
            <person name="Whitman W."/>
        </authorList>
    </citation>
    <scope>NUCLEOTIDE SEQUENCE [LARGE SCALE GENOMIC DNA]</scope>
    <source>
        <strain evidence="6 7">CECT 7375</strain>
    </source>
</reference>
<dbReference type="Pfam" id="PF03466">
    <property type="entry name" value="LysR_substrate"/>
    <property type="match status" value="1"/>
</dbReference>
<dbReference type="EMBL" id="QUNG01000002">
    <property type="protein sequence ID" value="REG85644.1"/>
    <property type="molecule type" value="Genomic_DNA"/>
</dbReference>
<comment type="caution">
    <text evidence="6">The sequence shown here is derived from an EMBL/GenBank/DDBJ whole genome shotgun (WGS) entry which is preliminary data.</text>
</comment>
<sequence>MNNDHLQLFVRVASTQNISLAGSELGLSPPVASMHLNKLEESLGVKLIHRTTRKVSLTEEGREFLPHAEEVLSAVDRAKASVGAGSFTPRGTIRVTAPSSFGRMHIVPALKGFVSEYPHLKVDLRQSDNIVDMVEGGFDIAIRNAALNDSSLVARKLASDTRIICASPDYIKQFGEPKTPQELQQHSCINLIGIEHWEFESDDGIQRIKPNSTIRIDNGESTRDACVDGAGITISSIWCCDKELREGKLVQVLKDYKLVNNSAIWAVYPSSRLIAPKVRAFIDYFVKRFGDTPYWERS</sequence>
<dbReference type="InterPro" id="IPR000847">
    <property type="entry name" value="LysR_HTH_N"/>
</dbReference>
<dbReference type="PANTHER" id="PTHR30537:SF5">
    <property type="entry name" value="HTH-TYPE TRANSCRIPTIONAL ACTIVATOR TTDR-RELATED"/>
    <property type="match status" value="1"/>
</dbReference>
<name>A0A3E0DRK7_9GAMM</name>
<dbReference type="InterPro" id="IPR005119">
    <property type="entry name" value="LysR_subst-bd"/>
</dbReference>
<feature type="domain" description="HTH lysR-type" evidence="5">
    <location>
        <begin position="1"/>
        <end position="58"/>
    </location>
</feature>
<dbReference type="SUPFAM" id="SSF46785">
    <property type="entry name" value="Winged helix' DNA-binding domain"/>
    <property type="match status" value="1"/>
</dbReference>
<dbReference type="RefSeq" id="WP_115896429.1">
    <property type="nucleotide sequence ID" value="NZ_QUNG01000002.1"/>
</dbReference>
<comment type="similarity">
    <text evidence="1">Belongs to the LysR transcriptional regulatory family.</text>
</comment>
<dbReference type="Gene3D" id="1.10.10.10">
    <property type="entry name" value="Winged helix-like DNA-binding domain superfamily/Winged helix DNA-binding domain"/>
    <property type="match status" value="1"/>
</dbReference>